<evidence type="ECO:0000259" key="2">
    <source>
        <dbReference type="PROSITE" id="PS50076"/>
    </source>
</evidence>
<dbReference type="CDD" id="cd06257">
    <property type="entry name" value="DnaJ"/>
    <property type="match status" value="1"/>
</dbReference>
<dbReference type="Pfam" id="PF00226">
    <property type="entry name" value="DnaJ"/>
    <property type="match status" value="1"/>
</dbReference>
<dbReference type="HOGENOM" id="CLU_070940_1_0_1"/>
<dbReference type="PANTHER" id="PTHR46620">
    <property type="entry name" value="J DOMAIN-CONTAINING PROTEIN SPF31"/>
    <property type="match status" value="1"/>
</dbReference>
<sequence length="236" mass="26859">MSAEASSSRDSTTKPPASAPRASGAGTDDIERLLSREATAFQREVEVERILKAFKLNPYEILDLPQEASADDIKKKYRQLSLFIHPDKNPHVRAPDAFELLKQAESQLSDKTKRDEIDAAMTQARNVLLKSLQLPTTTADNDPKLRELNPPWRQQFLAKAKELLIEEEVRRRKAVKMNLANEGLEAKKKEDEVNAKKRKVEDDAQWEATREQRVGSWRSFSQGKQKKKKQKVAILG</sequence>
<feature type="compositionally biased region" description="Low complexity" evidence="1">
    <location>
        <begin position="15"/>
        <end position="26"/>
    </location>
</feature>
<organism evidence="3 4">
    <name type="scientific">Fomitopsis schrenkii</name>
    <name type="common">Brown rot fungus</name>
    <dbReference type="NCBI Taxonomy" id="2126942"/>
    <lineage>
        <taxon>Eukaryota</taxon>
        <taxon>Fungi</taxon>
        <taxon>Dikarya</taxon>
        <taxon>Basidiomycota</taxon>
        <taxon>Agaricomycotina</taxon>
        <taxon>Agaricomycetes</taxon>
        <taxon>Polyporales</taxon>
        <taxon>Fomitopsis</taxon>
    </lineage>
</organism>
<reference evidence="3 4" key="1">
    <citation type="journal article" date="2012" name="Science">
        <title>The Paleozoic origin of enzymatic lignin decomposition reconstructed from 31 fungal genomes.</title>
        <authorList>
            <person name="Floudas D."/>
            <person name="Binder M."/>
            <person name="Riley R."/>
            <person name="Barry K."/>
            <person name="Blanchette R.A."/>
            <person name="Henrissat B."/>
            <person name="Martinez A.T."/>
            <person name="Otillar R."/>
            <person name="Spatafora J.W."/>
            <person name="Yadav J.S."/>
            <person name="Aerts A."/>
            <person name="Benoit I."/>
            <person name="Boyd A."/>
            <person name="Carlson A."/>
            <person name="Copeland A."/>
            <person name="Coutinho P.M."/>
            <person name="de Vries R.P."/>
            <person name="Ferreira P."/>
            <person name="Findley K."/>
            <person name="Foster B."/>
            <person name="Gaskell J."/>
            <person name="Glotzer D."/>
            <person name="Gorecki P."/>
            <person name="Heitman J."/>
            <person name="Hesse C."/>
            <person name="Hori C."/>
            <person name="Igarashi K."/>
            <person name="Jurgens J.A."/>
            <person name="Kallen N."/>
            <person name="Kersten P."/>
            <person name="Kohler A."/>
            <person name="Kuees U."/>
            <person name="Kumar T.K.A."/>
            <person name="Kuo A."/>
            <person name="LaButti K."/>
            <person name="Larrondo L.F."/>
            <person name="Lindquist E."/>
            <person name="Ling A."/>
            <person name="Lombard V."/>
            <person name="Lucas S."/>
            <person name="Lundell T."/>
            <person name="Martin R."/>
            <person name="McLaughlin D.J."/>
            <person name="Morgenstern I."/>
            <person name="Morin E."/>
            <person name="Murat C."/>
            <person name="Nagy L.G."/>
            <person name="Nolan M."/>
            <person name="Ohm R.A."/>
            <person name="Patyshakuliyeva A."/>
            <person name="Rokas A."/>
            <person name="Ruiz-Duenas F.J."/>
            <person name="Sabat G."/>
            <person name="Salamov A."/>
            <person name="Samejima M."/>
            <person name="Schmutz J."/>
            <person name="Slot J.C."/>
            <person name="St John F."/>
            <person name="Stenlid J."/>
            <person name="Sun H."/>
            <person name="Sun S."/>
            <person name="Syed K."/>
            <person name="Tsang A."/>
            <person name="Wiebenga A."/>
            <person name="Young D."/>
            <person name="Pisabarro A."/>
            <person name="Eastwood D.C."/>
            <person name="Martin F."/>
            <person name="Cullen D."/>
            <person name="Grigoriev I.V."/>
            <person name="Hibbett D.S."/>
        </authorList>
    </citation>
    <scope>NUCLEOTIDE SEQUENCE</scope>
    <source>
        <strain evidence="4">FP-58527</strain>
    </source>
</reference>
<feature type="region of interest" description="Disordered" evidence="1">
    <location>
        <begin position="1"/>
        <end position="29"/>
    </location>
</feature>
<evidence type="ECO:0000313" key="4">
    <source>
        <dbReference type="Proteomes" id="UP000015241"/>
    </source>
</evidence>
<accession>S8ERD3</accession>
<dbReference type="eggNOG" id="KOG1150">
    <property type="taxonomic scope" value="Eukaryota"/>
</dbReference>
<feature type="compositionally biased region" description="Basic and acidic residues" evidence="1">
    <location>
        <begin position="185"/>
        <end position="213"/>
    </location>
</feature>
<dbReference type="Gene3D" id="1.10.287.110">
    <property type="entry name" value="DnaJ domain"/>
    <property type="match status" value="1"/>
</dbReference>
<feature type="compositionally biased region" description="Polar residues" evidence="1">
    <location>
        <begin position="1"/>
        <end position="14"/>
    </location>
</feature>
<dbReference type="Proteomes" id="UP000015241">
    <property type="component" value="Unassembled WGS sequence"/>
</dbReference>
<proteinExistence type="predicted"/>
<keyword evidence="4" id="KW-1185">Reference proteome</keyword>
<dbReference type="SMART" id="SM00271">
    <property type="entry name" value="DnaJ"/>
    <property type="match status" value="1"/>
</dbReference>
<dbReference type="InParanoid" id="S8ERD3"/>
<dbReference type="AlphaFoldDB" id="S8ERD3"/>
<dbReference type="PRINTS" id="PR00625">
    <property type="entry name" value="JDOMAIN"/>
</dbReference>
<dbReference type="FunCoup" id="S8ERD3">
    <property type="interactions" value="628"/>
</dbReference>
<dbReference type="EMBL" id="KE504123">
    <property type="protein sequence ID" value="EPT05549.1"/>
    <property type="molecule type" value="Genomic_DNA"/>
</dbReference>
<dbReference type="SUPFAM" id="SSF46565">
    <property type="entry name" value="Chaperone J-domain"/>
    <property type="match status" value="1"/>
</dbReference>
<dbReference type="OrthoDB" id="342454at2759"/>
<dbReference type="STRING" id="743788.S8ERD3"/>
<name>S8ERD3_FOMSC</name>
<evidence type="ECO:0000313" key="3">
    <source>
        <dbReference type="EMBL" id="EPT05549.1"/>
    </source>
</evidence>
<feature type="compositionally biased region" description="Basic residues" evidence="1">
    <location>
        <begin position="224"/>
        <end position="236"/>
    </location>
</feature>
<dbReference type="PROSITE" id="PS50076">
    <property type="entry name" value="DNAJ_2"/>
    <property type="match status" value="1"/>
</dbReference>
<protein>
    <recommendedName>
        <fullName evidence="2">J domain-containing protein</fullName>
    </recommendedName>
</protein>
<evidence type="ECO:0000256" key="1">
    <source>
        <dbReference type="SAM" id="MobiDB-lite"/>
    </source>
</evidence>
<dbReference type="InterPro" id="IPR001623">
    <property type="entry name" value="DnaJ_domain"/>
</dbReference>
<dbReference type="PANTHER" id="PTHR46620:SF1">
    <property type="entry name" value="J DOMAIN-CONTAINING PROTEIN SPF31"/>
    <property type="match status" value="1"/>
</dbReference>
<gene>
    <name evidence="3" type="ORF">FOMPIDRAFT_1155336</name>
</gene>
<dbReference type="InterPro" id="IPR036869">
    <property type="entry name" value="J_dom_sf"/>
</dbReference>
<feature type="region of interest" description="Disordered" evidence="1">
    <location>
        <begin position="185"/>
        <end position="236"/>
    </location>
</feature>
<feature type="domain" description="J" evidence="2">
    <location>
        <begin position="57"/>
        <end position="121"/>
    </location>
</feature>